<dbReference type="PROSITE" id="PS50112">
    <property type="entry name" value="PAS"/>
    <property type="match status" value="2"/>
</dbReference>
<dbReference type="NCBIfam" id="TIGR00229">
    <property type="entry name" value="sensory_box"/>
    <property type="match status" value="3"/>
</dbReference>
<dbReference type="SUPFAM" id="SSF47384">
    <property type="entry name" value="Homodimeric domain of signal transducing histidine kinase"/>
    <property type="match status" value="1"/>
</dbReference>
<reference evidence="14 15" key="1">
    <citation type="journal article" date="2010" name="Stand. Genomic Sci.">
        <title>Complete genome sequence of Desulfarculus baarsii type strain (2st14).</title>
        <authorList>
            <person name="Sun H."/>
            <person name="Spring S."/>
            <person name="Lapidus A."/>
            <person name="Davenport K."/>
            <person name="Del Rio T.G."/>
            <person name="Tice H."/>
            <person name="Nolan M."/>
            <person name="Copeland A."/>
            <person name="Cheng J.F."/>
            <person name="Lucas S."/>
            <person name="Tapia R."/>
            <person name="Goodwin L."/>
            <person name="Pitluck S."/>
            <person name="Ivanova N."/>
            <person name="Pagani I."/>
            <person name="Mavromatis K."/>
            <person name="Ovchinnikova G."/>
            <person name="Pati A."/>
            <person name="Chen A."/>
            <person name="Palaniappan K."/>
            <person name="Hauser L."/>
            <person name="Chang Y.J."/>
            <person name="Jeffries C.D."/>
            <person name="Detter J.C."/>
            <person name="Han C."/>
            <person name="Rohde M."/>
            <person name="Brambilla E."/>
            <person name="Goker M."/>
            <person name="Woyke T."/>
            <person name="Bristow J."/>
            <person name="Eisen J.A."/>
            <person name="Markowitz V."/>
            <person name="Hugenholtz P."/>
            <person name="Kyrpides N.C."/>
            <person name="Klenk H.P."/>
            <person name="Land M."/>
        </authorList>
    </citation>
    <scope>NUCLEOTIDE SEQUENCE [LARGE SCALE GENOMIC DNA]</scope>
    <source>
        <strain evidence="15">ATCC 33931 / DSM 2075 / LMG 7858 / VKM B-1802 / 2st14</strain>
    </source>
</reference>
<keyword evidence="9" id="KW-0732">Signal</keyword>
<evidence type="ECO:0000259" key="13">
    <source>
        <dbReference type="PROSITE" id="PS50113"/>
    </source>
</evidence>
<evidence type="ECO:0000259" key="12">
    <source>
        <dbReference type="PROSITE" id="PS50112"/>
    </source>
</evidence>
<feature type="domain" description="PAC" evidence="13">
    <location>
        <begin position="457"/>
        <end position="510"/>
    </location>
</feature>
<feature type="modified residue" description="4-aspartylphosphate" evidence="6">
    <location>
        <position position="1190"/>
    </location>
</feature>
<dbReference type="OrthoDB" id="9813024at2"/>
<keyword evidence="8" id="KW-0472">Membrane</keyword>
<evidence type="ECO:0000259" key="10">
    <source>
        <dbReference type="PROSITE" id="PS50109"/>
    </source>
</evidence>
<dbReference type="PROSITE" id="PS50109">
    <property type="entry name" value="HIS_KIN"/>
    <property type="match status" value="1"/>
</dbReference>
<evidence type="ECO:0000256" key="9">
    <source>
        <dbReference type="SAM" id="SignalP"/>
    </source>
</evidence>
<dbReference type="SUPFAM" id="SSF52172">
    <property type="entry name" value="CheY-like"/>
    <property type="match status" value="1"/>
</dbReference>
<dbReference type="eggNOG" id="COG4191">
    <property type="taxonomic scope" value="Bacteria"/>
</dbReference>
<dbReference type="Pfam" id="PF00512">
    <property type="entry name" value="HisKA"/>
    <property type="match status" value="1"/>
</dbReference>
<feature type="domain" description="PAS" evidence="12">
    <location>
        <begin position="381"/>
        <end position="454"/>
    </location>
</feature>
<dbReference type="KEGG" id="dbr:Deba_0392"/>
<dbReference type="InterPro" id="IPR003661">
    <property type="entry name" value="HisK_dim/P_dom"/>
</dbReference>
<dbReference type="CDD" id="cd00156">
    <property type="entry name" value="REC"/>
    <property type="match status" value="1"/>
</dbReference>
<dbReference type="AlphaFoldDB" id="E1QDY1"/>
<evidence type="ECO:0000256" key="5">
    <source>
        <dbReference type="ARBA" id="ARBA00022777"/>
    </source>
</evidence>
<dbReference type="Gene3D" id="3.30.450.20">
    <property type="entry name" value="PAS domain"/>
    <property type="match status" value="4"/>
</dbReference>
<dbReference type="Proteomes" id="UP000009047">
    <property type="component" value="Chromosome"/>
</dbReference>
<feature type="transmembrane region" description="Helical" evidence="8">
    <location>
        <begin position="346"/>
        <end position="369"/>
    </location>
</feature>
<dbReference type="InterPro" id="IPR036097">
    <property type="entry name" value="HisK_dim/P_sf"/>
</dbReference>
<dbReference type="EC" id="2.7.13.3" evidence="2"/>
<dbReference type="GO" id="GO:0000155">
    <property type="term" value="F:phosphorelay sensor kinase activity"/>
    <property type="evidence" value="ECO:0007669"/>
    <property type="project" value="InterPro"/>
</dbReference>
<dbReference type="SMART" id="SM00388">
    <property type="entry name" value="HisKA"/>
    <property type="match status" value="1"/>
</dbReference>
<dbReference type="Gene3D" id="3.30.565.10">
    <property type="entry name" value="Histidine kinase-like ATPase, C-terminal domain"/>
    <property type="match status" value="1"/>
</dbReference>
<name>E1QDY1_DESB2</name>
<comment type="catalytic activity">
    <reaction evidence="1">
        <text>ATP + protein L-histidine = ADP + protein N-phospho-L-histidine.</text>
        <dbReference type="EC" id="2.7.13.3"/>
    </reaction>
</comment>
<evidence type="ECO:0000259" key="11">
    <source>
        <dbReference type="PROSITE" id="PS50110"/>
    </source>
</evidence>
<feature type="chain" id="PRO_5003150317" description="histidine kinase" evidence="9">
    <location>
        <begin position="28"/>
        <end position="1276"/>
    </location>
</feature>
<dbReference type="InterPro" id="IPR011006">
    <property type="entry name" value="CheY-like_superfamily"/>
</dbReference>
<keyword evidence="7" id="KW-0175">Coiled coil</keyword>
<dbReference type="Pfam" id="PF08448">
    <property type="entry name" value="PAS_4"/>
    <property type="match status" value="1"/>
</dbReference>
<protein>
    <recommendedName>
        <fullName evidence="2">histidine kinase</fullName>
        <ecNumber evidence="2">2.7.13.3</ecNumber>
    </recommendedName>
</protein>
<dbReference type="SUPFAM" id="SSF55874">
    <property type="entry name" value="ATPase domain of HSP90 chaperone/DNA topoisomerase II/histidine kinase"/>
    <property type="match status" value="1"/>
</dbReference>
<feature type="domain" description="Response regulatory" evidence="11">
    <location>
        <begin position="1139"/>
        <end position="1255"/>
    </location>
</feature>
<dbReference type="Pfam" id="PF13188">
    <property type="entry name" value="PAS_8"/>
    <property type="match status" value="1"/>
</dbReference>
<dbReference type="HOGENOM" id="CLU_000445_89_20_7"/>
<feature type="signal peptide" evidence="9">
    <location>
        <begin position="1"/>
        <end position="27"/>
    </location>
</feature>
<dbReference type="InterPro" id="IPR001610">
    <property type="entry name" value="PAC"/>
</dbReference>
<dbReference type="PANTHER" id="PTHR43304">
    <property type="entry name" value="PHYTOCHROME-LIKE PROTEIN CPH1"/>
    <property type="match status" value="1"/>
</dbReference>
<dbReference type="InterPro" id="IPR004358">
    <property type="entry name" value="Sig_transdc_His_kin-like_C"/>
</dbReference>
<dbReference type="InterPro" id="IPR000014">
    <property type="entry name" value="PAS"/>
</dbReference>
<dbReference type="Pfam" id="PF13426">
    <property type="entry name" value="PAS_9"/>
    <property type="match status" value="2"/>
</dbReference>
<evidence type="ECO:0000256" key="2">
    <source>
        <dbReference type="ARBA" id="ARBA00012438"/>
    </source>
</evidence>
<dbReference type="InterPro" id="IPR013656">
    <property type="entry name" value="PAS_4"/>
</dbReference>
<keyword evidence="8" id="KW-1133">Transmembrane helix</keyword>
<dbReference type="Gene3D" id="3.40.50.2300">
    <property type="match status" value="3"/>
</dbReference>
<dbReference type="PROSITE" id="PS50113">
    <property type="entry name" value="PAC"/>
    <property type="match status" value="1"/>
</dbReference>
<dbReference type="InterPro" id="IPR005467">
    <property type="entry name" value="His_kinase_dom"/>
</dbReference>
<dbReference type="Pfam" id="PF00072">
    <property type="entry name" value="Response_reg"/>
    <property type="match status" value="1"/>
</dbReference>
<dbReference type="SMART" id="SM00387">
    <property type="entry name" value="HATPase_c"/>
    <property type="match status" value="1"/>
</dbReference>
<accession>E1QDY1</accession>
<dbReference type="PROSITE" id="PS50110">
    <property type="entry name" value="RESPONSE_REGULATORY"/>
    <property type="match status" value="1"/>
</dbReference>
<keyword evidence="15" id="KW-1185">Reference proteome</keyword>
<evidence type="ECO:0000256" key="7">
    <source>
        <dbReference type="SAM" id="Coils"/>
    </source>
</evidence>
<dbReference type="SUPFAM" id="SSF55785">
    <property type="entry name" value="PYP-like sensor domain (PAS domain)"/>
    <property type="match status" value="4"/>
</dbReference>
<feature type="domain" description="Histidine kinase" evidence="10">
    <location>
        <begin position="906"/>
        <end position="1120"/>
    </location>
</feature>
<dbReference type="STRING" id="644282.Deba_0392"/>
<dbReference type="InterPro" id="IPR001789">
    <property type="entry name" value="Sig_transdc_resp-reg_receiver"/>
</dbReference>
<dbReference type="RefSeq" id="WP_013257223.1">
    <property type="nucleotide sequence ID" value="NC_014365.1"/>
</dbReference>
<feature type="coiled-coil region" evidence="7">
    <location>
        <begin position="870"/>
        <end position="900"/>
    </location>
</feature>
<dbReference type="InterPro" id="IPR035965">
    <property type="entry name" value="PAS-like_dom_sf"/>
</dbReference>
<evidence type="ECO:0000256" key="1">
    <source>
        <dbReference type="ARBA" id="ARBA00000085"/>
    </source>
</evidence>
<dbReference type="PANTHER" id="PTHR43304:SF1">
    <property type="entry name" value="PAC DOMAIN-CONTAINING PROTEIN"/>
    <property type="match status" value="1"/>
</dbReference>
<keyword evidence="4" id="KW-0808">Transferase</keyword>
<proteinExistence type="predicted"/>
<evidence type="ECO:0000313" key="14">
    <source>
        <dbReference type="EMBL" id="ADK83767.1"/>
    </source>
</evidence>
<feature type="domain" description="PAS" evidence="12">
    <location>
        <begin position="637"/>
        <end position="705"/>
    </location>
</feature>
<evidence type="ECO:0000313" key="15">
    <source>
        <dbReference type="Proteomes" id="UP000009047"/>
    </source>
</evidence>
<gene>
    <name evidence="14" type="ordered locus">Deba_0392</name>
</gene>
<evidence type="ECO:0000256" key="8">
    <source>
        <dbReference type="SAM" id="Phobius"/>
    </source>
</evidence>
<keyword evidence="5 14" id="KW-0418">Kinase</keyword>
<dbReference type="SMART" id="SM00086">
    <property type="entry name" value="PAC"/>
    <property type="match status" value="3"/>
</dbReference>
<dbReference type="CDD" id="cd00130">
    <property type="entry name" value="PAS"/>
    <property type="match status" value="3"/>
</dbReference>
<evidence type="ECO:0000256" key="3">
    <source>
        <dbReference type="ARBA" id="ARBA00022553"/>
    </source>
</evidence>
<dbReference type="Gene3D" id="1.10.287.130">
    <property type="match status" value="1"/>
</dbReference>
<dbReference type="eggNOG" id="COG3290">
    <property type="taxonomic scope" value="Bacteria"/>
</dbReference>
<dbReference type="InterPro" id="IPR003594">
    <property type="entry name" value="HATPase_dom"/>
</dbReference>
<dbReference type="InterPro" id="IPR000700">
    <property type="entry name" value="PAS-assoc_C"/>
</dbReference>
<keyword evidence="8" id="KW-0812">Transmembrane</keyword>
<dbReference type="SMART" id="SM00448">
    <property type="entry name" value="REC"/>
    <property type="match status" value="1"/>
</dbReference>
<organism evidence="14 15">
    <name type="scientific">Desulfarculus baarsii (strain ATCC 33931 / DSM 2075 / LMG 7858 / VKM B-1802 / 2st14)</name>
    <dbReference type="NCBI Taxonomy" id="644282"/>
    <lineage>
        <taxon>Bacteria</taxon>
        <taxon>Pseudomonadati</taxon>
        <taxon>Thermodesulfobacteriota</taxon>
        <taxon>Desulfarculia</taxon>
        <taxon>Desulfarculales</taxon>
        <taxon>Desulfarculaceae</taxon>
        <taxon>Desulfarculus</taxon>
    </lineage>
</organism>
<dbReference type="SMART" id="SM00091">
    <property type="entry name" value="PAS"/>
    <property type="match status" value="4"/>
</dbReference>
<keyword evidence="3 6" id="KW-0597">Phosphoprotein</keyword>
<dbReference type="PRINTS" id="PR00344">
    <property type="entry name" value="BCTRLSENSOR"/>
</dbReference>
<dbReference type="InterPro" id="IPR036890">
    <property type="entry name" value="HATPase_C_sf"/>
</dbReference>
<dbReference type="CDD" id="cd00082">
    <property type="entry name" value="HisKA"/>
    <property type="match status" value="1"/>
</dbReference>
<dbReference type="EMBL" id="CP002085">
    <property type="protein sequence ID" value="ADK83767.1"/>
    <property type="molecule type" value="Genomic_DNA"/>
</dbReference>
<evidence type="ECO:0000256" key="6">
    <source>
        <dbReference type="PROSITE-ProRule" id="PRU00169"/>
    </source>
</evidence>
<dbReference type="Pfam" id="PF02518">
    <property type="entry name" value="HATPase_c"/>
    <property type="match status" value="1"/>
</dbReference>
<dbReference type="eggNOG" id="COG2204">
    <property type="taxonomic scope" value="Bacteria"/>
</dbReference>
<sequence length="1276" mass="138911">MRRTHPLILALVTLLGLCCFCAPPALAATPPQPKRVLLIDSYHEGFDWSEELIAGLSETLAQRRDVEFQATFMDTRRHASDDYPRALAELYKIRYANERFDCVVASGQPAFDFIMAHGRELFPGARVLFCGASDLSGLPDGPPNFAAGVTRGQQILPTVQALLRLRPQAKEIYFLTGGCRQGRILLEAARRELRGFRGAKLVLLDHDAMSRQEMLERLRGLSRDSLVIYGQWRREDGDRATADFFDQVLDASPAPVFGLFGMGRAPGLVGGMFEDGRALGRQVGGLALTLLAGKAPAGAPLIASTANRFSFDHRQLARWGIDPDDLPPGSRLVNAPESFISRYRSLILGVAGFMVMQTMLIVLLVAAYAKRRKTERALAKSEQDLAITLNSIGEAVIAADVNGVVTRLNPVAQRLTGVPAHKAVGAKLDDVCKLQDGQSGERLTDAARQIIAGGLDIFGEHLILRSADGSRRPVAVSGSGLRDGDKKIVGVVMVLRDVSREREAALALRRSEARYRSLYDSMHEGVALHQLVSDPGGRPYDFVVLDVNPAFERIMNLRRGQVVGMWGSQAMGRHAKTYFERFAQVARSGQPVSFDVDFKELGRSFNVSVFSPGEDLFATILQDITEAKNARDALARSEEKFQKAFYSHPDSIVISNPHDGVMLEVNNSMLSMLGYQPEEILGVSALRIDLWADPADRARFLATIRAEGRCLAMESALRCKGGRIIPVELSGAMLYLGGQERLLTIARDVSERAAAAEALLKSEERFQAAFMASPNSIAITRINDGVVIDVNHAFCRLLGYDRADILADRRLLLAAWQNHADRLTLLAAVKEQDEIAEFETAMRAKSGEIKNIIISARCIDIDGQSCAISVLRDVTQMKLAQQERQRLEEQLRQSQKMEALGTLAGGIAHEFNNLLAAIMGYSELAMARMTTGHACEDEVTQVLAAAERAKGLVRQILTFSRESDYELRPLRALPVVLEALALLRASLPITVDLRQNLASEAVIMADSTALHQVVMNLCTNAAHALPKDGGFIEVSLADEPDPAGGPGWLRLSVADDGAGVDPLIRGRIFEPFFTTKAPGEGTGLGLSVVHGIVSRLGGQINVTDRPGGGSVFGVRLPAVDAESLQDDSAQPANLRGPERIMLVDDEPGLAQTMGELLGCLGYRVAVFQDSRQALYAFQNDPSAFDLLITDQTMPGLTGEALIRRMLALRPDLPVILCTGYSESLKPDDAARLGVRLFLYKPFSHRELAAAVRQVLDHPAVGQGDQACILPSAHAGP</sequence>
<evidence type="ECO:0000256" key="4">
    <source>
        <dbReference type="ARBA" id="ARBA00022679"/>
    </source>
</evidence>
<dbReference type="InterPro" id="IPR052162">
    <property type="entry name" value="Sensor_kinase/Photoreceptor"/>
</dbReference>